<reference evidence="2" key="1">
    <citation type="submission" date="2022-06" db="EMBL/GenBank/DDBJ databases">
        <title>Complete genome sequences of two strains of the flax pathogen Septoria linicola.</title>
        <authorList>
            <person name="Lapalu N."/>
            <person name="Simon A."/>
            <person name="Demenou B."/>
            <person name="Paumier D."/>
            <person name="Guillot M.-P."/>
            <person name="Gout L."/>
            <person name="Valade R."/>
        </authorList>
    </citation>
    <scope>NUCLEOTIDE SEQUENCE</scope>
    <source>
        <strain evidence="2">SE15195</strain>
    </source>
</reference>
<evidence type="ECO:0000313" key="2">
    <source>
        <dbReference type="EMBL" id="USW52507.1"/>
    </source>
</evidence>
<dbReference type="AlphaFoldDB" id="A0A9Q9AN34"/>
<gene>
    <name evidence="2" type="ORF">Slin15195_G058260</name>
</gene>
<evidence type="ECO:0000256" key="1">
    <source>
        <dbReference type="SAM" id="MobiDB-lite"/>
    </source>
</evidence>
<feature type="region of interest" description="Disordered" evidence="1">
    <location>
        <begin position="209"/>
        <end position="256"/>
    </location>
</feature>
<dbReference type="InterPro" id="IPR024368">
    <property type="entry name" value="Ecl1/2/3"/>
</dbReference>
<sequence>MNQRHHARQPSQGRKVLPPHARPSRPAPLTQRKSYNNAQGTHGPGHVHTSSTGHAQTSPKKTVGSGWSTKAGAEENASKDDEEESGMASFLQFCMTCERQIVTPNSSILYCSEACRRRDSRPPSLQEVQSIQQSIQSPPPMSSTNSYFDQRIPEIVPRLSPTVLRPMSRTFSDLSLSDSTDSASSDQDPSETRRDSAATDYLQQFYTSFNSSSKHQHHHHCQRPRADRTSTTSTGTRSGGDSNTNLPSLSHSPSSSYGTIASNASYRPVMKHNPFSSTFTTKSVELVIPYPTMSTSPTQLLKDASLKSSASTLTSFRVAEANDISYDASSPTSTTTGSRRQSQERADHTLKQLFSHDAMKAEPFLAKARLKKEFGILQ</sequence>
<name>A0A9Q9AN34_9PEZI</name>
<feature type="region of interest" description="Disordered" evidence="1">
    <location>
        <begin position="122"/>
        <end position="147"/>
    </location>
</feature>
<organism evidence="2 3">
    <name type="scientific">Septoria linicola</name>
    <dbReference type="NCBI Taxonomy" id="215465"/>
    <lineage>
        <taxon>Eukaryota</taxon>
        <taxon>Fungi</taxon>
        <taxon>Dikarya</taxon>
        <taxon>Ascomycota</taxon>
        <taxon>Pezizomycotina</taxon>
        <taxon>Dothideomycetes</taxon>
        <taxon>Dothideomycetidae</taxon>
        <taxon>Mycosphaerellales</taxon>
        <taxon>Mycosphaerellaceae</taxon>
        <taxon>Septoria</taxon>
    </lineage>
</organism>
<dbReference type="Proteomes" id="UP001056384">
    <property type="component" value="Chromosome 4"/>
</dbReference>
<accession>A0A9Q9AN34</accession>
<feature type="compositionally biased region" description="Polar residues" evidence="1">
    <location>
        <begin position="31"/>
        <end position="40"/>
    </location>
</feature>
<keyword evidence="3" id="KW-1185">Reference proteome</keyword>
<evidence type="ECO:0000313" key="3">
    <source>
        <dbReference type="Proteomes" id="UP001056384"/>
    </source>
</evidence>
<dbReference type="EMBL" id="CP099421">
    <property type="protein sequence ID" value="USW52507.1"/>
    <property type="molecule type" value="Genomic_DNA"/>
</dbReference>
<feature type="region of interest" description="Disordered" evidence="1">
    <location>
        <begin position="172"/>
        <end position="196"/>
    </location>
</feature>
<feature type="compositionally biased region" description="Low complexity" evidence="1">
    <location>
        <begin position="172"/>
        <end position="187"/>
    </location>
</feature>
<feature type="compositionally biased region" description="Low complexity" evidence="1">
    <location>
        <begin position="329"/>
        <end position="338"/>
    </location>
</feature>
<proteinExistence type="predicted"/>
<dbReference type="Pfam" id="PF12855">
    <property type="entry name" value="Ecl1"/>
    <property type="match status" value="1"/>
</dbReference>
<feature type="compositionally biased region" description="Basic residues" evidence="1">
    <location>
        <begin position="214"/>
        <end position="223"/>
    </location>
</feature>
<protein>
    <submittedName>
        <fullName evidence="2">Zinc binding protein Ecl1/2/3</fullName>
    </submittedName>
</protein>
<feature type="region of interest" description="Disordered" evidence="1">
    <location>
        <begin position="1"/>
        <end position="84"/>
    </location>
</feature>
<feature type="compositionally biased region" description="Polar residues" evidence="1">
    <location>
        <begin position="48"/>
        <end position="68"/>
    </location>
</feature>
<feature type="compositionally biased region" description="Low complexity" evidence="1">
    <location>
        <begin position="229"/>
        <end position="256"/>
    </location>
</feature>
<feature type="region of interest" description="Disordered" evidence="1">
    <location>
        <begin position="326"/>
        <end position="346"/>
    </location>
</feature>